<proteinExistence type="predicted"/>
<evidence type="ECO:0000313" key="2">
    <source>
        <dbReference type="Proteomes" id="UP001056120"/>
    </source>
</evidence>
<comment type="caution">
    <text evidence="1">The sequence shown here is derived from an EMBL/GenBank/DDBJ whole genome shotgun (WGS) entry which is preliminary data.</text>
</comment>
<reference evidence="1 2" key="2">
    <citation type="journal article" date="2022" name="Mol. Ecol. Resour.">
        <title>The genomes of chicory, endive, great burdock and yacon provide insights into Asteraceae paleo-polyploidization history and plant inulin production.</title>
        <authorList>
            <person name="Fan W."/>
            <person name="Wang S."/>
            <person name="Wang H."/>
            <person name="Wang A."/>
            <person name="Jiang F."/>
            <person name="Liu H."/>
            <person name="Zhao H."/>
            <person name="Xu D."/>
            <person name="Zhang Y."/>
        </authorList>
    </citation>
    <scope>NUCLEOTIDE SEQUENCE [LARGE SCALE GENOMIC DNA]</scope>
    <source>
        <strain evidence="2">cv. Yunnan</strain>
        <tissue evidence="1">Leaves</tissue>
    </source>
</reference>
<reference evidence="2" key="1">
    <citation type="journal article" date="2022" name="Mol. Ecol. Resour.">
        <title>The genomes of chicory, endive, great burdock and yacon provide insights into Asteraceae palaeo-polyploidization history and plant inulin production.</title>
        <authorList>
            <person name="Fan W."/>
            <person name="Wang S."/>
            <person name="Wang H."/>
            <person name="Wang A."/>
            <person name="Jiang F."/>
            <person name="Liu H."/>
            <person name="Zhao H."/>
            <person name="Xu D."/>
            <person name="Zhang Y."/>
        </authorList>
    </citation>
    <scope>NUCLEOTIDE SEQUENCE [LARGE SCALE GENOMIC DNA]</scope>
    <source>
        <strain evidence="2">cv. Yunnan</strain>
    </source>
</reference>
<gene>
    <name evidence="1" type="ORF">L1987_52266</name>
</gene>
<sequence length="106" mass="12314">MCDPVFEEKETRTIADSQKLDMILNMMKQYFSGKRKCSSEEEEPTQPPNDHEVERMVFRNDNIDDFDVKAAETRGPNVEVVERPKRTKKPSSTVFVPIYGLKEKAM</sequence>
<dbReference type="Proteomes" id="UP001056120">
    <property type="component" value="Linkage Group LG17"/>
</dbReference>
<name>A0ACB9ES29_9ASTR</name>
<keyword evidence="2" id="KW-1185">Reference proteome</keyword>
<organism evidence="1 2">
    <name type="scientific">Smallanthus sonchifolius</name>
    <dbReference type="NCBI Taxonomy" id="185202"/>
    <lineage>
        <taxon>Eukaryota</taxon>
        <taxon>Viridiplantae</taxon>
        <taxon>Streptophyta</taxon>
        <taxon>Embryophyta</taxon>
        <taxon>Tracheophyta</taxon>
        <taxon>Spermatophyta</taxon>
        <taxon>Magnoliopsida</taxon>
        <taxon>eudicotyledons</taxon>
        <taxon>Gunneridae</taxon>
        <taxon>Pentapetalae</taxon>
        <taxon>asterids</taxon>
        <taxon>campanulids</taxon>
        <taxon>Asterales</taxon>
        <taxon>Asteraceae</taxon>
        <taxon>Asteroideae</taxon>
        <taxon>Heliantheae alliance</taxon>
        <taxon>Millerieae</taxon>
        <taxon>Smallanthus</taxon>
    </lineage>
</organism>
<evidence type="ECO:0000313" key="1">
    <source>
        <dbReference type="EMBL" id="KAI3761844.1"/>
    </source>
</evidence>
<protein>
    <submittedName>
        <fullName evidence="1">Uncharacterized protein</fullName>
    </submittedName>
</protein>
<dbReference type="EMBL" id="CM042034">
    <property type="protein sequence ID" value="KAI3761844.1"/>
    <property type="molecule type" value="Genomic_DNA"/>
</dbReference>
<accession>A0ACB9ES29</accession>